<keyword evidence="3" id="KW-1185">Reference proteome</keyword>
<organism evidence="2 3">
    <name type="scientific">Amorphotheca resinae ATCC 22711</name>
    <dbReference type="NCBI Taxonomy" id="857342"/>
    <lineage>
        <taxon>Eukaryota</taxon>
        <taxon>Fungi</taxon>
        <taxon>Dikarya</taxon>
        <taxon>Ascomycota</taxon>
        <taxon>Pezizomycotina</taxon>
        <taxon>Leotiomycetes</taxon>
        <taxon>Helotiales</taxon>
        <taxon>Amorphothecaceae</taxon>
        <taxon>Amorphotheca</taxon>
    </lineage>
</organism>
<reference evidence="2 3" key="1">
    <citation type="journal article" date="2018" name="New Phytol.">
        <title>Comparative genomics and transcriptomics depict ericoid mycorrhizal fungi as versatile saprotrophs and plant mutualists.</title>
        <authorList>
            <person name="Martino E."/>
            <person name="Morin E."/>
            <person name="Grelet G.A."/>
            <person name="Kuo A."/>
            <person name="Kohler A."/>
            <person name="Daghino S."/>
            <person name="Barry K.W."/>
            <person name="Cichocki N."/>
            <person name="Clum A."/>
            <person name="Dockter R.B."/>
            <person name="Hainaut M."/>
            <person name="Kuo R.C."/>
            <person name="LaButti K."/>
            <person name="Lindahl B.D."/>
            <person name="Lindquist E.A."/>
            <person name="Lipzen A."/>
            <person name="Khouja H.R."/>
            <person name="Magnuson J."/>
            <person name="Murat C."/>
            <person name="Ohm R.A."/>
            <person name="Singer S.W."/>
            <person name="Spatafora J.W."/>
            <person name="Wang M."/>
            <person name="Veneault-Fourrey C."/>
            <person name="Henrissat B."/>
            <person name="Grigoriev I.V."/>
            <person name="Martin F.M."/>
            <person name="Perotto S."/>
        </authorList>
    </citation>
    <scope>NUCLEOTIDE SEQUENCE [LARGE SCALE GENOMIC DNA]</scope>
    <source>
        <strain evidence="2 3">ATCC 22711</strain>
    </source>
</reference>
<dbReference type="AlphaFoldDB" id="A0A2T3B454"/>
<feature type="region of interest" description="Disordered" evidence="1">
    <location>
        <begin position="297"/>
        <end position="324"/>
    </location>
</feature>
<protein>
    <recommendedName>
        <fullName evidence="4">Carbohydrate esterase family 16 protein</fullName>
    </recommendedName>
</protein>
<sequence length="444" mass="48523">MRLHTRIGASVCLTVFSLLSITLLLPSSRVSTQLQKITLVSSIDKYASRLWNWGSDDDFEDRFRIVTFGDSWVDSLDEGAGGRGGTWVDVLCGEINCTSHLNFAASQPPSSYPASPPTGAITSNQVYISSLNSSAQPPESPVSNLLPDLATQIQEFIALPQSRSPRETIFVVSFGFWDIYHFAGLSYTLGQNATETTVNELFTQLNILYNHYARQAANLTASGLPANATGGINPSPAPFRLVIPKLFDPTLVPGWLSQRPVPLAPSSVSEQQKNAVHLTSHWNLLLENKMTTWIKEEESEVEGDDAQTAEGEQAEADEVADPSEDLDWEEPIAVEKEIFYYDLPQYLLDLLLEHQLEESGLTDAAGLGTGESPFESVSEPCVREAAPDDDDPLVDVNGLLVCREPAEYLFYDGFNLGPVANEAIGKEIGAMIREGKDLARVLGV</sequence>
<dbReference type="STRING" id="857342.A0A2T3B454"/>
<dbReference type="OrthoDB" id="5278722at2759"/>
<dbReference type="EMBL" id="KZ679010">
    <property type="protein sequence ID" value="PSS20416.1"/>
    <property type="molecule type" value="Genomic_DNA"/>
</dbReference>
<name>A0A2T3B454_AMORE</name>
<evidence type="ECO:0000313" key="3">
    <source>
        <dbReference type="Proteomes" id="UP000241818"/>
    </source>
</evidence>
<dbReference type="Proteomes" id="UP000241818">
    <property type="component" value="Unassembled WGS sequence"/>
</dbReference>
<dbReference type="Gene3D" id="3.40.50.1110">
    <property type="entry name" value="SGNH hydrolase"/>
    <property type="match status" value="1"/>
</dbReference>
<dbReference type="InParanoid" id="A0A2T3B454"/>
<proteinExistence type="predicted"/>
<evidence type="ECO:0000313" key="2">
    <source>
        <dbReference type="EMBL" id="PSS20416.1"/>
    </source>
</evidence>
<gene>
    <name evidence="2" type="ORF">M430DRAFT_27465</name>
</gene>
<dbReference type="GeneID" id="36573701"/>
<evidence type="ECO:0000256" key="1">
    <source>
        <dbReference type="SAM" id="MobiDB-lite"/>
    </source>
</evidence>
<evidence type="ECO:0008006" key="4">
    <source>
        <dbReference type="Google" id="ProtNLM"/>
    </source>
</evidence>
<dbReference type="InterPro" id="IPR036514">
    <property type="entry name" value="SGNH_hydro_sf"/>
</dbReference>
<dbReference type="RefSeq" id="XP_024721686.1">
    <property type="nucleotide sequence ID" value="XM_024865620.1"/>
</dbReference>
<accession>A0A2T3B454</accession>